<dbReference type="GO" id="GO:0008168">
    <property type="term" value="F:methyltransferase activity"/>
    <property type="evidence" value="ECO:0007669"/>
    <property type="project" value="UniProtKB-KW"/>
</dbReference>
<keyword evidence="1 4" id="KW-0489">Methyltransferase</keyword>
<dbReference type="GO" id="GO:0032259">
    <property type="term" value="P:methylation"/>
    <property type="evidence" value="ECO:0007669"/>
    <property type="project" value="UniProtKB-KW"/>
</dbReference>
<dbReference type="AlphaFoldDB" id="A0A3S9I6L0"/>
<dbReference type="InterPro" id="IPR029063">
    <property type="entry name" value="SAM-dependent_MTases_sf"/>
</dbReference>
<proteinExistence type="predicted"/>
<dbReference type="SUPFAM" id="SSF53335">
    <property type="entry name" value="S-adenosyl-L-methionine-dependent methyltransferases"/>
    <property type="match status" value="1"/>
</dbReference>
<protein>
    <submittedName>
        <fullName evidence="4">Class I SAM-dependent methyltransferase</fullName>
    </submittedName>
</protein>
<dbReference type="PANTHER" id="PTHR43861:SF1">
    <property type="entry name" value="TRANS-ACONITATE 2-METHYLTRANSFERASE"/>
    <property type="match status" value="1"/>
</dbReference>
<organism evidence="4 5">
    <name type="scientific">Streptomyces aquilus</name>
    <dbReference type="NCBI Taxonomy" id="2548456"/>
    <lineage>
        <taxon>Bacteria</taxon>
        <taxon>Bacillati</taxon>
        <taxon>Actinomycetota</taxon>
        <taxon>Actinomycetes</taxon>
        <taxon>Kitasatosporales</taxon>
        <taxon>Streptomycetaceae</taxon>
        <taxon>Streptomyces</taxon>
    </lineage>
</organism>
<dbReference type="CDD" id="cd02440">
    <property type="entry name" value="AdoMet_MTases"/>
    <property type="match status" value="1"/>
</dbReference>
<dbReference type="GO" id="GO:0017000">
    <property type="term" value="P:antibiotic biosynthetic process"/>
    <property type="evidence" value="ECO:0007669"/>
    <property type="project" value="UniProtKB-ARBA"/>
</dbReference>
<dbReference type="KEGG" id="saqu:EJC51_30285"/>
<reference evidence="4 5" key="1">
    <citation type="submission" date="2018-12" db="EMBL/GenBank/DDBJ databases">
        <authorList>
            <person name="Li K."/>
        </authorList>
    </citation>
    <scope>NUCLEOTIDE SEQUENCE [LARGE SCALE GENOMIC DNA]</scope>
    <source>
        <strain evidence="5">CR22</strain>
    </source>
</reference>
<dbReference type="Gene3D" id="3.40.50.150">
    <property type="entry name" value="Vaccinia Virus protein VP39"/>
    <property type="match status" value="1"/>
</dbReference>
<evidence type="ECO:0000313" key="4">
    <source>
        <dbReference type="EMBL" id="AZP19989.1"/>
    </source>
</evidence>
<feature type="domain" description="Methyltransferase" evidence="3">
    <location>
        <begin position="56"/>
        <end position="146"/>
    </location>
</feature>
<dbReference type="Proteomes" id="UP000280197">
    <property type="component" value="Chromosome"/>
</dbReference>
<dbReference type="EMBL" id="CP034463">
    <property type="protein sequence ID" value="AZP19989.1"/>
    <property type="molecule type" value="Genomic_DNA"/>
</dbReference>
<evidence type="ECO:0000259" key="3">
    <source>
        <dbReference type="Pfam" id="PF13649"/>
    </source>
</evidence>
<evidence type="ECO:0000256" key="1">
    <source>
        <dbReference type="ARBA" id="ARBA00022603"/>
    </source>
</evidence>
<evidence type="ECO:0000256" key="2">
    <source>
        <dbReference type="ARBA" id="ARBA00022679"/>
    </source>
</evidence>
<keyword evidence="2 4" id="KW-0808">Transferase</keyword>
<dbReference type="Pfam" id="PF13649">
    <property type="entry name" value="Methyltransf_25"/>
    <property type="match status" value="1"/>
</dbReference>
<dbReference type="PANTHER" id="PTHR43861">
    <property type="entry name" value="TRANS-ACONITATE 2-METHYLTRANSFERASE-RELATED"/>
    <property type="match status" value="1"/>
</dbReference>
<dbReference type="RefSeq" id="WP_126273972.1">
    <property type="nucleotide sequence ID" value="NZ_CP034463.1"/>
</dbReference>
<keyword evidence="5" id="KW-1185">Reference proteome</keyword>
<gene>
    <name evidence="4" type="ORF">EJC51_30285</name>
</gene>
<accession>A0A3S9I6L0</accession>
<name>A0A3S9I6L0_9ACTN</name>
<sequence length="219" mass="24206">MTAEIPAFIRATSAAYDTIADDYAEQCADWAGVHTFDRALISGFAELVKERGREPVADVGSGPGVVTARLHALGVPVFGVDVSSRMVAKARQTYPELRFHLGSMTALDLPDGTLGGIAALYSTIHVPDDQLPGVFQEFRRVLAPGGYLLLAFQYDEESDHLHLDERFGHAISLDYYWRRPEDVVELLTAAGMQLHSRTVREPQGQEKYRKAYVLARKDG</sequence>
<evidence type="ECO:0000313" key="5">
    <source>
        <dbReference type="Proteomes" id="UP000280197"/>
    </source>
</evidence>
<dbReference type="InterPro" id="IPR041698">
    <property type="entry name" value="Methyltransf_25"/>
</dbReference>